<evidence type="ECO:0000259" key="3">
    <source>
        <dbReference type="Pfam" id="PF10400"/>
    </source>
</evidence>
<dbReference type="InterPro" id="IPR018309">
    <property type="entry name" value="Tscrpt_reg_PadR_C"/>
</dbReference>
<dbReference type="InterPro" id="IPR036388">
    <property type="entry name" value="WH-like_DNA-bd_sf"/>
</dbReference>
<organism evidence="4 5">
    <name type="scientific">Yinghuangia aomiensis</name>
    <dbReference type="NCBI Taxonomy" id="676205"/>
    <lineage>
        <taxon>Bacteria</taxon>
        <taxon>Bacillati</taxon>
        <taxon>Actinomycetota</taxon>
        <taxon>Actinomycetes</taxon>
        <taxon>Kitasatosporales</taxon>
        <taxon>Streptomycetaceae</taxon>
        <taxon>Yinghuangia</taxon>
    </lineage>
</organism>
<dbReference type="InterPro" id="IPR005149">
    <property type="entry name" value="Tscrpt_reg_PadR_N"/>
</dbReference>
<dbReference type="SUPFAM" id="SSF46785">
    <property type="entry name" value="Winged helix' DNA-binding domain"/>
    <property type="match status" value="1"/>
</dbReference>
<keyword evidence="5" id="KW-1185">Reference proteome</keyword>
<feature type="compositionally biased region" description="Low complexity" evidence="1">
    <location>
        <begin position="206"/>
        <end position="221"/>
    </location>
</feature>
<evidence type="ECO:0000256" key="1">
    <source>
        <dbReference type="SAM" id="MobiDB-lite"/>
    </source>
</evidence>
<evidence type="ECO:0000259" key="2">
    <source>
        <dbReference type="Pfam" id="PF03551"/>
    </source>
</evidence>
<dbReference type="PANTHER" id="PTHR43252">
    <property type="entry name" value="TRANSCRIPTIONAL REGULATOR YQJI"/>
    <property type="match status" value="1"/>
</dbReference>
<evidence type="ECO:0000313" key="4">
    <source>
        <dbReference type="EMBL" id="GAA4979687.1"/>
    </source>
</evidence>
<protein>
    <submittedName>
        <fullName evidence="4">PadR family transcriptional regulator</fullName>
    </submittedName>
</protein>
<feature type="domain" description="Transcription regulator PadR C-terminal" evidence="3">
    <location>
        <begin position="114"/>
        <end position="186"/>
    </location>
</feature>
<feature type="region of interest" description="Disordered" evidence="1">
    <location>
        <begin position="190"/>
        <end position="221"/>
    </location>
</feature>
<dbReference type="Pfam" id="PF10400">
    <property type="entry name" value="Vir_act_alpha_C"/>
    <property type="match status" value="1"/>
</dbReference>
<accession>A0ABP9HW60</accession>
<proteinExistence type="predicted"/>
<dbReference type="InterPro" id="IPR036390">
    <property type="entry name" value="WH_DNA-bd_sf"/>
</dbReference>
<dbReference type="Gene3D" id="1.10.10.10">
    <property type="entry name" value="Winged helix-like DNA-binding domain superfamily/Winged helix DNA-binding domain"/>
    <property type="match status" value="1"/>
</dbReference>
<reference evidence="5" key="1">
    <citation type="journal article" date="2019" name="Int. J. Syst. Evol. Microbiol.">
        <title>The Global Catalogue of Microorganisms (GCM) 10K type strain sequencing project: providing services to taxonomists for standard genome sequencing and annotation.</title>
        <authorList>
            <consortium name="The Broad Institute Genomics Platform"/>
            <consortium name="The Broad Institute Genome Sequencing Center for Infectious Disease"/>
            <person name="Wu L."/>
            <person name="Ma J."/>
        </authorList>
    </citation>
    <scope>NUCLEOTIDE SEQUENCE [LARGE SCALE GENOMIC DNA]</scope>
    <source>
        <strain evidence="5">JCM 17986</strain>
    </source>
</reference>
<gene>
    <name evidence="4" type="ORF">GCM10023205_55470</name>
</gene>
<dbReference type="RefSeq" id="WP_345678421.1">
    <property type="nucleotide sequence ID" value="NZ_BAABHS010000021.1"/>
</dbReference>
<comment type="caution">
    <text evidence="4">The sequence shown here is derived from an EMBL/GenBank/DDBJ whole genome shotgun (WGS) entry which is preliminary data.</text>
</comment>
<evidence type="ECO:0000313" key="5">
    <source>
        <dbReference type="Proteomes" id="UP001500466"/>
    </source>
</evidence>
<sequence length="221" mass="24755">MSDAPAPHPTPLPKLPNTAWAVLGLLSMPGERSGYDLKKWADASLRYFYWSPALSQIYTELKRLEQLGFAVSRIASQDELRNKRLYTITDDGRAALERWMRESPAGPPVLKHGVVLRVWMGFLSEPEELRKTVAEHRDWADRTLAEVHSSEEASQDRWPFAKLALRWAERYYQAERDLAEGMLADLDELYEHGEEHTADRSGAGGPAPAAPSSAAGDGPEN</sequence>
<name>A0ABP9HW60_9ACTN</name>
<feature type="domain" description="Transcription regulator PadR N-terminal" evidence="2">
    <location>
        <begin position="22"/>
        <end position="97"/>
    </location>
</feature>
<dbReference type="EMBL" id="BAABHS010000021">
    <property type="protein sequence ID" value="GAA4979687.1"/>
    <property type="molecule type" value="Genomic_DNA"/>
</dbReference>
<dbReference type="Proteomes" id="UP001500466">
    <property type="component" value="Unassembled WGS sequence"/>
</dbReference>
<dbReference type="PANTHER" id="PTHR43252:SF2">
    <property type="entry name" value="TRANSCRIPTION REGULATOR, PADR-LIKE FAMILY"/>
    <property type="match status" value="1"/>
</dbReference>
<dbReference type="Pfam" id="PF03551">
    <property type="entry name" value="PadR"/>
    <property type="match status" value="1"/>
</dbReference>
<feature type="compositionally biased region" description="Basic and acidic residues" evidence="1">
    <location>
        <begin position="190"/>
        <end position="199"/>
    </location>
</feature>